<dbReference type="AlphaFoldDB" id="A0ABD1EEB6"/>
<keyword evidence="1" id="KW-0732">Signal</keyword>
<evidence type="ECO:0000313" key="3">
    <source>
        <dbReference type="Proteomes" id="UP001566132"/>
    </source>
</evidence>
<accession>A0ABD1EEB6</accession>
<feature type="signal peptide" evidence="1">
    <location>
        <begin position="1"/>
        <end position="24"/>
    </location>
</feature>
<evidence type="ECO:0000256" key="1">
    <source>
        <dbReference type="SAM" id="SignalP"/>
    </source>
</evidence>
<comment type="caution">
    <text evidence="2">The sequence shown here is derived from an EMBL/GenBank/DDBJ whole genome shotgun (WGS) entry which is preliminary data.</text>
</comment>
<proteinExistence type="predicted"/>
<gene>
    <name evidence="2" type="ORF">ABEB36_011122</name>
</gene>
<name>A0ABD1EEB6_HYPHA</name>
<dbReference type="Proteomes" id="UP001566132">
    <property type="component" value="Unassembled WGS sequence"/>
</dbReference>
<keyword evidence="3" id="KW-1185">Reference proteome</keyword>
<sequence length="137" mass="15421">MLRVTCIILVFTTVISMSSTFVLSNNIESDATNTAVEKFPWINSRKSKTDVVWFTGKIKVSKLLEYLQEYPWTVIALDSRSGIEKRSNSVNFTPRLGRNLDEEGYSAGAAEKSFFYGKGHGNMYSPRLGRDESTSYA</sequence>
<evidence type="ECO:0000313" key="2">
    <source>
        <dbReference type="EMBL" id="KAL1492967.1"/>
    </source>
</evidence>
<feature type="chain" id="PRO_5044831486" evidence="1">
    <location>
        <begin position="25"/>
        <end position="137"/>
    </location>
</feature>
<reference evidence="2 3" key="1">
    <citation type="submission" date="2024-05" db="EMBL/GenBank/DDBJ databases">
        <title>Genetic variation in Jamaican populations of the coffee berry borer (Hypothenemus hampei).</title>
        <authorList>
            <person name="Errbii M."/>
            <person name="Myrie A."/>
        </authorList>
    </citation>
    <scope>NUCLEOTIDE SEQUENCE [LARGE SCALE GENOMIC DNA]</scope>
    <source>
        <strain evidence="2">JA-Hopewell-2020-01-JO</strain>
        <tissue evidence="2">Whole body</tissue>
    </source>
</reference>
<dbReference type="EMBL" id="JBDJPC010000008">
    <property type="protein sequence ID" value="KAL1492967.1"/>
    <property type="molecule type" value="Genomic_DNA"/>
</dbReference>
<protein>
    <submittedName>
        <fullName evidence="2">Uncharacterized protein</fullName>
    </submittedName>
</protein>
<organism evidence="2 3">
    <name type="scientific">Hypothenemus hampei</name>
    <name type="common">Coffee berry borer</name>
    <dbReference type="NCBI Taxonomy" id="57062"/>
    <lineage>
        <taxon>Eukaryota</taxon>
        <taxon>Metazoa</taxon>
        <taxon>Ecdysozoa</taxon>
        <taxon>Arthropoda</taxon>
        <taxon>Hexapoda</taxon>
        <taxon>Insecta</taxon>
        <taxon>Pterygota</taxon>
        <taxon>Neoptera</taxon>
        <taxon>Endopterygota</taxon>
        <taxon>Coleoptera</taxon>
        <taxon>Polyphaga</taxon>
        <taxon>Cucujiformia</taxon>
        <taxon>Curculionidae</taxon>
        <taxon>Scolytinae</taxon>
        <taxon>Hypothenemus</taxon>
    </lineage>
</organism>